<dbReference type="PANTHER" id="PTHR23206">
    <property type="entry name" value="MASK PROTEIN"/>
    <property type="match status" value="1"/>
</dbReference>
<organism evidence="4 5">
    <name type="scientific">Ranitomeya imitator</name>
    <name type="common">mimic poison frog</name>
    <dbReference type="NCBI Taxonomy" id="111125"/>
    <lineage>
        <taxon>Eukaryota</taxon>
        <taxon>Metazoa</taxon>
        <taxon>Chordata</taxon>
        <taxon>Craniata</taxon>
        <taxon>Vertebrata</taxon>
        <taxon>Euteleostomi</taxon>
        <taxon>Amphibia</taxon>
        <taxon>Batrachia</taxon>
        <taxon>Anura</taxon>
        <taxon>Neobatrachia</taxon>
        <taxon>Hyloidea</taxon>
        <taxon>Dendrobatidae</taxon>
        <taxon>Dendrobatinae</taxon>
        <taxon>Ranitomeya</taxon>
    </lineage>
</organism>
<protein>
    <recommendedName>
        <fullName evidence="6">Recombination activating protein 1</fullName>
    </recommendedName>
</protein>
<evidence type="ECO:0000256" key="3">
    <source>
        <dbReference type="SAM" id="MobiDB-lite"/>
    </source>
</evidence>
<feature type="region of interest" description="Disordered" evidence="3">
    <location>
        <begin position="1"/>
        <end position="25"/>
    </location>
</feature>
<feature type="compositionally biased region" description="Basic and acidic residues" evidence="3">
    <location>
        <begin position="385"/>
        <end position="400"/>
    </location>
</feature>
<evidence type="ECO:0000256" key="2">
    <source>
        <dbReference type="ARBA" id="ARBA00023043"/>
    </source>
</evidence>
<name>A0ABN9LBF1_9NEOB</name>
<feature type="compositionally biased region" description="Polar residues" evidence="3">
    <location>
        <begin position="367"/>
        <end position="376"/>
    </location>
</feature>
<keyword evidence="5" id="KW-1185">Reference proteome</keyword>
<feature type="compositionally biased region" description="Basic residues" evidence="3">
    <location>
        <begin position="225"/>
        <end position="235"/>
    </location>
</feature>
<feature type="region of interest" description="Disordered" evidence="3">
    <location>
        <begin position="214"/>
        <end position="244"/>
    </location>
</feature>
<gene>
    <name evidence="4" type="ORF">RIMI_LOCUS7404843</name>
</gene>
<keyword evidence="2" id="KW-0040">ANK repeat</keyword>
<keyword evidence="1" id="KW-0677">Repeat</keyword>
<evidence type="ECO:0000313" key="4">
    <source>
        <dbReference type="EMBL" id="CAJ0937980.1"/>
    </source>
</evidence>
<accession>A0ABN9LBF1</accession>
<comment type="caution">
    <text evidence="4">The sequence shown here is derived from an EMBL/GenBank/DDBJ whole genome shotgun (WGS) entry which is preliminary data.</text>
</comment>
<dbReference type="Proteomes" id="UP001176940">
    <property type="component" value="Unassembled WGS sequence"/>
</dbReference>
<reference evidence="4" key="1">
    <citation type="submission" date="2023-07" db="EMBL/GenBank/DDBJ databases">
        <authorList>
            <person name="Stuckert A."/>
        </authorList>
    </citation>
    <scope>NUCLEOTIDE SEQUENCE</scope>
</reference>
<dbReference type="InterPro" id="IPR051631">
    <property type="entry name" value="Ankyrin-KH/SAM_domain"/>
</dbReference>
<evidence type="ECO:0008006" key="6">
    <source>
        <dbReference type="Google" id="ProtNLM"/>
    </source>
</evidence>
<dbReference type="EMBL" id="CAUEEQ010014010">
    <property type="protein sequence ID" value="CAJ0937980.1"/>
    <property type="molecule type" value="Genomic_DNA"/>
</dbReference>
<evidence type="ECO:0000313" key="5">
    <source>
        <dbReference type="Proteomes" id="UP001176940"/>
    </source>
</evidence>
<evidence type="ECO:0000256" key="1">
    <source>
        <dbReference type="ARBA" id="ARBA00022737"/>
    </source>
</evidence>
<proteinExistence type="predicted"/>
<sequence length="400" mass="44806">MKTFSDRTEASLLVTEGEKKKKVSENLQKQIHEWKHVTKRSKKTMEKSPTTQLKNHIKSLVEDKMAHPLKVSIPASKKEKGHTASSDSKKYSQEATRWWWWELTTERQRSSHLQTDITAREVCCLPGGGIKIMIDSFCTGKPNNLSRSVKPPPSRRTRIPGHLGVRARAGGEDLLKKCHQCMETIVKAKDQQAAEANKNASILLKELDLEKSREESRKQALAAKREKRKEKRKKKKEEQKKKLEDDDCKLSETCELGAEDAPSGEVLSLHLHLLVLPLPMFDPATTTVANYACAHCKKKWASGQPSPFCPSCIPSIMSVPQEAPRSRDECNPPPPEWAVAMSQSVSDLTKVSQSLVQALERIPLLSNATSATNASHGDSLAPVQDPHRGRLEKRDKKDPI</sequence>
<dbReference type="PANTHER" id="PTHR23206:SF5">
    <property type="entry name" value="ANKYRIN REPEAT AND KH DOMAIN-CONTAINING PROTEIN 1"/>
    <property type="match status" value="1"/>
</dbReference>
<feature type="region of interest" description="Disordered" evidence="3">
    <location>
        <begin position="367"/>
        <end position="400"/>
    </location>
</feature>